<evidence type="ECO:0000256" key="3">
    <source>
        <dbReference type="ARBA" id="ARBA00022679"/>
    </source>
</evidence>
<feature type="transmembrane region" description="Helical" evidence="8">
    <location>
        <begin position="162"/>
        <end position="187"/>
    </location>
</feature>
<dbReference type="KEGG" id="nbe:Back2_24440"/>
<keyword evidence="10" id="KW-1185">Reference proteome</keyword>
<accession>A0A3G9IGM2</accession>
<keyword evidence="3" id="KW-0808">Transferase</keyword>
<proteinExistence type="inferred from homology"/>
<comment type="similarity">
    <text evidence="7">Belongs to the glycosyltransferase 87 family.</text>
</comment>
<feature type="transmembrane region" description="Helical" evidence="8">
    <location>
        <begin position="287"/>
        <end position="305"/>
    </location>
</feature>
<comment type="subcellular location">
    <subcellularLocation>
        <location evidence="1">Cell membrane</location>
        <topology evidence="1">Multi-pass membrane protein</topology>
    </subcellularLocation>
</comment>
<name>A0A3G9IGM2_9ACTN</name>
<evidence type="ECO:0008006" key="11">
    <source>
        <dbReference type="Google" id="ProtNLM"/>
    </source>
</evidence>
<reference evidence="9 10" key="1">
    <citation type="submission" date="2018-11" db="EMBL/GenBank/DDBJ databases">
        <title>Complete genome sequence of Nocardioides baekrokdamisoli strain KCTC 39748.</title>
        <authorList>
            <person name="Kang S.W."/>
            <person name="Lee K.C."/>
            <person name="Kim K.K."/>
            <person name="Kim J.S."/>
            <person name="Kim D.S."/>
            <person name="Ko S.H."/>
            <person name="Yang S.H."/>
            <person name="Shin Y.K."/>
            <person name="Lee J.S."/>
        </authorList>
    </citation>
    <scope>NUCLEOTIDE SEQUENCE [LARGE SCALE GENOMIC DNA]</scope>
    <source>
        <strain evidence="9 10">KCTC 39748</strain>
    </source>
</reference>
<dbReference type="Pfam" id="PF09594">
    <property type="entry name" value="GT87"/>
    <property type="match status" value="1"/>
</dbReference>
<evidence type="ECO:0000313" key="9">
    <source>
        <dbReference type="EMBL" id="BBH18157.1"/>
    </source>
</evidence>
<evidence type="ECO:0000313" key="10">
    <source>
        <dbReference type="Proteomes" id="UP000271573"/>
    </source>
</evidence>
<feature type="transmembrane region" description="Helical" evidence="8">
    <location>
        <begin position="360"/>
        <end position="381"/>
    </location>
</feature>
<dbReference type="EMBL" id="AP019307">
    <property type="protein sequence ID" value="BBH18157.1"/>
    <property type="molecule type" value="Genomic_DNA"/>
</dbReference>
<evidence type="ECO:0000256" key="8">
    <source>
        <dbReference type="SAM" id="Phobius"/>
    </source>
</evidence>
<evidence type="ECO:0000256" key="7">
    <source>
        <dbReference type="ARBA" id="ARBA00024033"/>
    </source>
</evidence>
<feature type="transmembrane region" description="Helical" evidence="8">
    <location>
        <begin position="260"/>
        <end position="280"/>
    </location>
</feature>
<feature type="transmembrane region" description="Helical" evidence="8">
    <location>
        <begin position="7"/>
        <end position="27"/>
    </location>
</feature>
<feature type="transmembrane region" description="Helical" evidence="8">
    <location>
        <begin position="71"/>
        <end position="102"/>
    </location>
</feature>
<evidence type="ECO:0000256" key="5">
    <source>
        <dbReference type="ARBA" id="ARBA00022989"/>
    </source>
</evidence>
<protein>
    <recommendedName>
        <fullName evidence="11">Polyprenol-phosphate-mannose-dependent alpha-(1-2)-phosphatidylinositol mannoside mannosyltransferase</fullName>
    </recommendedName>
</protein>
<keyword evidence="4 8" id="KW-0812">Transmembrane</keyword>
<dbReference type="GO" id="GO:0005886">
    <property type="term" value="C:plasma membrane"/>
    <property type="evidence" value="ECO:0007669"/>
    <property type="project" value="UniProtKB-SubCell"/>
</dbReference>
<gene>
    <name evidence="9" type="ORF">Back2_24440</name>
</gene>
<evidence type="ECO:0000256" key="6">
    <source>
        <dbReference type="ARBA" id="ARBA00023136"/>
    </source>
</evidence>
<keyword evidence="5 8" id="KW-1133">Transmembrane helix</keyword>
<dbReference type="Proteomes" id="UP000271573">
    <property type="component" value="Chromosome"/>
</dbReference>
<dbReference type="GO" id="GO:0016758">
    <property type="term" value="F:hexosyltransferase activity"/>
    <property type="evidence" value="ECO:0007669"/>
    <property type="project" value="InterPro"/>
</dbReference>
<feature type="transmembrane region" description="Helical" evidence="8">
    <location>
        <begin position="194"/>
        <end position="213"/>
    </location>
</feature>
<feature type="transmembrane region" description="Helical" evidence="8">
    <location>
        <begin position="114"/>
        <end position="134"/>
    </location>
</feature>
<keyword evidence="6 8" id="KW-0472">Membrane</keyword>
<organism evidence="9 10">
    <name type="scientific">Nocardioides baekrokdamisoli</name>
    <dbReference type="NCBI Taxonomy" id="1804624"/>
    <lineage>
        <taxon>Bacteria</taxon>
        <taxon>Bacillati</taxon>
        <taxon>Actinomycetota</taxon>
        <taxon>Actinomycetes</taxon>
        <taxon>Propionibacteriales</taxon>
        <taxon>Nocardioidaceae</taxon>
        <taxon>Nocardioides</taxon>
    </lineage>
</organism>
<evidence type="ECO:0000256" key="2">
    <source>
        <dbReference type="ARBA" id="ARBA00022475"/>
    </source>
</evidence>
<evidence type="ECO:0000256" key="4">
    <source>
        <dbReference type="ARBA" id="ARBA00022692"/>
    </source>
</evidence>
<dbReference type="AlphaFoldDB" id="A0A3G9IGM2"/>
<evidence type="ECO:0000256" key="1">
    <source>
        <dbReference type="ARBA" id="ARBA00004651"/>
    </source>
</evidence>
<dbReference type="InterPro" id="IPR018584">
    <property type="entry name" value="GT87"/>
</dbReference>
<keyword evidence="2" id="KW-1003">Cell membrane</keyword>
<sequence length="403" mass="43484">MSGAMRLVRAALIIGAVTTGFSIWLIGHPSADFAVYLGATHRWVHGGDPYASLITSPQITPPGMLFTYTPFALIALAPLTVLSWQAVTVIWTLVTVAILYVLVERLTPDVPRRALVVLGVFALLMGDHVVNYNVTCEQINIPLMGLVLFDMMRSDDSPSARWLPRGVMVGAATAIKLTPGLFIAYFILSRQWRLALWSALSAAGVTLASWVLMPHLSSEYWFHLSDLQNRVVTGAGSLANSSNGSIQGMFDAGWPGAPPMLVKGITVLVALAALATAVYVHRRGRSLEAALIIGMAAPALSPVGWVHHWAFVAPAIVVALFHVRWTRVTATLGVLLYAAQEFVPKLGDRLSEHAPWLTPVGLVVREAPGLTALFLIVLFVMNARSAATGRPMKQGYTEVYSTS</sequence>